<dbReference type="InterPro" id="IPR043129">
    <property type="entry name" value="ATPase_NBD"/>
</dbReference>
<accession>A0A316YPY9</accession>
<proteinExistence type="predicted"/>
<reference evidence="8 9" key="1">
    <citation type="journal article" date="2018" name="Mol. Biol. Evol.">
        <title>Broad Genomic Sampling Reveals a Smut Pathogenic Ancestry of the Fungal Clade Ustilaginomycotina.</title>
        <authorList>
            <person name="Kijpornyongpan T."/>
            <person name="Mondo S.J."/>
            <person name="Barry K."/>
            <person name="Sandor L."/>
            <person name="Lee J."/>
            <person name="Lipzen A."/>
            <person name="Pangilinan J."/>
            <person name="LaButti K."/>
            <person name="Hainaut M."/>
            <person name="Henrissat B."/>
            <person name="Grigoriev I.V."/>
            <person name="Spatafora J.W."/>
            <person name="Aime M.C."/>
        </authorList>
    </citation>
    <scope>NUCLEOTIDE SEQUENCE [LARGE SCALE GENOMIC DNA]</scope>
    <source>
        <strain evidence="8 9">MCA 4198</strain>
    </source>
</reference>
<dbReference type="Gene3D" id="3.30.420.40">
    <property type="match status" value="2"/>
</dbReference>
<dbReference type="GO" id="GO:0008233">
    <property type="term" value="F:peptidase activity"/>
    <property type="evidence" value="ECO:0007669"/>
    <property type="project" value="UniProtKB-KW"/>
</dbReference>
<dbReference type="EC" id="2.3.1.234" evidence="1"/>
<evidence type="ECO:0000313" key="9">
    <source>
        <dbReference type="Proteomes" id="UP000245768"/>
    </source>
</evidence>
<dbReference type="InterPro" id="IPR000905">
    <property type="entry name" value="Gcp-like_dom"/>
</dbReference>
<dbReference type="STRING" id="215250.A0A316YPY9"/>
<organism evidence="8 9">
    <name type="scientific">Acaromyces ingoldii</name>
    <dbReference type="NCBI Taxonomy" id="215250"/>
    <lineage>
        <taxon>Eukaryota</taxon>
        <taxon>Fungi</taxon>
        <taxon>Dikarya</taxon>
        <taxon>Basidiomycota</taxon>
        <taxon>Ustilaginomycotina</taxon>
        <taxon>Exobasidiomycetes</taxon>
        <taxon>Exobasidiales</taxon>
        <taxon>Cryptobasidiaceae</taxon>
        <taxon>Acaromyces</taxon>
    </lineage>
</organism>
<evidence type="ECO:0000256" key="2">
    <source>
        <dbReference type="ARBA" id="ARBA00022679"/>
    </source>
</evidence>
<keyword evidence="8" id="KW-0645">Protease</keyword>
<keyword evidence="8" id="KW-0378">Hydrolase</keyword>
<dbReference type="GO" id="GO:0061711">
    <property type="term" value="F:tRNA N(6)-L-threonylcarbamoyladenine synthase activity"/>
    <property type="evidence" value="ECO:0007669"/>
    <property type="project" value="UniProtKB-EC"/>
</dbReference>
<dbReference type="RefSeq" id="XP_025378798.1">
    <property type="nucleotide sequence ID" value="XM_025521064.1"/>
</dbReference>
<dbReference type="NCBIfam" id="TIGR00329">
    <property type="entry name" value="gcp_kae1"/>
    <property type="match status" value="1"/>
</dbReference>
<evidence type="ECO:0000313" key="8">
    <source>
        <dbReference type="EMBL" id="PWN91600.1"/>
    </source>
</evidence>
<dbReference type="GeneID" id="37042980"/>
<evidence type="ECO:0000256" key="5">
    <source>
        <dbReference type="ARBA" id="ARBA00023315"/>
    </source>
</evidence>
<dbReference type="OrthoDB" id="10259622at2759"/>
<dbReference type="AlphaFoldDB" id="A0A316YPY9"/>
<protein>
    <recommendedName>
        <fullName evidence="1">N(6)-L-threonylcarbamoyladenine synthase</fullName>
        <ecNumber evidence="1">2.3.1.234</ecNumber>
    </recommendedName>
</protein>
<keyword evidence="5" id="KW-0012">Acyltransferase</keyword>
<keyword evidence="4" id="KW-0479">Metal-binding</keyword>
<dbReference type="GO" id="GO:0006508">
    <property type="term" value="P:proteolysis"/>
    <property type="evidence" value="ECO:0007669"/>
    <property type="project" value="UniProtKB-KW"/>
</dbReference>
<keyword evidence="2" id="KW-0808">Transferase</keyword>
<evidence type="ECO:0000256" key="1">
    <source>
        <dbReference type="ARBA" id="ARBA00012156"/>
    </source>
</evidence>
<evidence type="ECO:0000256" key="6">
    <source>
        <dbReference type="ARBA" id="ARBA00048117"/>
    </source>
</evidence>
<keyword evidence="3" id="KW-0819">tRNA processing</keyword>
<dbReference type="PANTHER" id="PTHR11735">
    <property type="entry name" value="TRNA N6-ADENOSINE THREONYLCARBAMOYLTRANSFERASE"/>
    <property type="match status" value="1"/>
</dbReference>
<dbReference type="Proteomes" id="UP000245768">
    <property type="component" value="Unassembled WGS sequence"/>
</dbReference>
<gene>
    <name evidence="8" type="ORF">FA10DRAFT_265447</name>
</gene>
<feature type="domain" description="Gcp-like" evidence="7">
    <location>
        <begin position="81"/>
        <end position="407"/>
    </location>
</feature>
<dbReference type="GO" id="GO:0072670">
    <property type="term" value="P:mitochondrial tRNA threonylcarbamoyladenosine modification"/>
    <property type="evidence" value="ECO:0007669"/>
    <property type="project" value="TreeGrafter"/>
</dbReference>
<dbReference type="PANTHER" id="PTHR11735:SF6">
    <property type="entry name" value="TRNA N6-ADENOSINE THREONYLCARBAMOYLTRANSFERASE, MITOCHONDRIAL"/>
    <property type="match status" value="1"/>
</dbReference>
<dbReference type="SUPFAM" id="SSF53067">
    <property type="entry name" value="Actin-like ATPase domain"/>
    <property type="match status" value="1"/>
</dbReference>
<dbReference type="GO" id="GO:0046872">
    <property type="term" value="F:metal ion binding"/>
    <property type="evidence" value="ECO:0007669"/>
    <property type="project" value="UniProtKB-KW"/>
</dbReference>
<dbReference type="Pfam" id="PF00814">
    <property type="entry name" value="TsaD"/>
    <property type="match status" value="1"/>
</dbReference>
<name>A0A316YPY9_9BASI</name>
<dbReference type="InterPro" id="IPR017861">
    <property type="entry name" value="KAE1/TsaD"/>
</dbReference>
<dbReference type="FunCoup" id="A0A316YPY9">
    <property type="interactions" value="313"/>
</dbReference>
<dbReference type="InParanoid" id="A0A316YPY9"/>
<evidence type="ECO:0000259" key="7">
    <source>
        <dbReference type="Pfam" id="PF00814"/>
    </source>
</evidence>
<dbReference type="PRINTS" id="PR00789">
    <property type="entry name" value="OSIALOPTASE"/>
</dbReference>
<dbReference type="GO" id="GO:0005739">
    <property type="term" value="C:mitochondrion"/>
    <property type="evidence" value="ECO:0007669"/>
    <property type="project" value="TreeGrafter"/>
</dbReference>
<keyword evidence="9" id="KW-1185">Reference proteome</keyword>
<dbReference type="EMBL" id="KZ819635">
    <property type="protein sequence ID" value="PWN91600.1"/>
    <property type="molecule type" value="Genomic_DNA"/>
</dbReference>
<evidence type="ECO:0000256" key="3">
    <source>
        <dbReference type="ARBA" id="ARBA00022694"/>
    </source>
</evidence>
<sequence length="433" mass="46737">MQRAASCSRRLLGRRTRSFERAFTSSSSVQLTRDGRRVVLGIESSCDDSCAAICVAPTTYGEDIISASSERLRNSDGEAELVSSIVLKQDHSLTSGIQPLIAANSHAASLPHAIVAALREAKSKGFIASITSPVEIDAIAVTQGPGMGASLASGLGLSKMLSALWERPLVYTHHMAAHALTPFLRTTTTTTARPHAPTLAFPFLTLLLSGGHTLLVLCRGPRSFKILATTNDDSIGDAFDKVSRGLKIDVDWASTSPGAALEAFVTQRTEGGEQETEDKTASKRWSLPVPLKNKPEFSYSGLKSAVQRQIEELERVHEGQIPDSDRRSLARAFQLAAFAQLESKIRMNLSSEKQGEAIKALVVSGGVASNEVLRKRLRGCLDDMGRGDVELHFPPISLCTDNAAMIAHAALLDYQTTFDLTRSPRAKWSLEDL</sequence>
<evidence type="ECO:0000256" key="4">
    <source>
        <dbReference type="ARBA" id="ARBA00022723"/>
    </source>
</evidence>
<comment type="catalytic activity">
    <reaction evidence="6">
        <text>L-threonylcarbamoyladenylate + adenosine(37) in tRNA = N(6)-L-threonylcarbamoyladenosine(37) in tRNA + AMP + H(+)</text>
        <dbReference type="Rhea" id="RHEA:37059"/>
        <dbReference type="Rhea" id="RHEA-COMP:10162"/>
        <dbReference type="Rhea" id="RHEA-COMP:10163"/>
        <dbReference type="ChEBI" id="CHEBI:15378"/>
        <dbReference type="ChEBI" id="CHEBI:73682"/>
        <dbReference type="ChEBI" id="CHEBI:74411"/>
        <dbReference type="ChEBI" id="CHEBI:74418"/>
        <dbReference type="ChEBI" id="CHEBI:456215"/>
        <dbReference type="EC" id="2.3.1.234"/>
    </reaction>
</comment>